<proteinExistence type="predicted"/>
<accession>A0A1I0MDP2</accession>
<feature type="signal peptide" evidence="1">
    <location>
        <begin position="1"/>
        <end position="19"/>
    </location>
</feature>
<dbReference type="InterPro" id="IPR045444">
    <property type="entry name" value="DUF6503"/>
</dbReference>
<dbReference type="AlphaFoldDB" id="A0A1I0MDP2"/>
<evidence type="ECO:0000313" key="2">
    <source>
        <dbReference type="EMBL" id="SEV86074.1"/>
    </source>
</evidence>
<keyword evidence="3" id="KW-1185">Reference proteome</keyword>
<dbReference type="STRING" id="1267423.SAMN05216290_0281"/>
<dbReference type="GeneID" id="99985044"/>
<organism evidence="2 3">
    <name type="scientific">Roseivirga pacifica</name>
    <dbReference type="NCBI Taxonomy" id="1267423"/>
    <lineage>
        <taxon>Bacteria</taxon>
        <taxon>Pseudomonadati</taxon>
        <taxon>Bacteroidota</taxon>
        <taxon>Cytophagia</taxon>
        <taxon>Cytophagales</taxon>
        <taxon>Roseivirgaceae</taxon>
        <taxon>Roseivirga</taxon>
    </lineage>
</organism>
<dbReference type="OrthoDB" id="1489248at2"/>
<reference evidence="3" key="1">
    <citation type="submission" date="2016-10" db="EMBL/GenBank/DDBJ databases">
        <authorList>
            <person name="Varghese N."/>
            <person name="Submissions S."/>
        </authorList>
    </citation>
    <scope>NUCLEOTIDE SEQUENCE [LARGE SCALE GENOMIC DNA]</scope>
    <source>
        <strain evidence="3">CGMCC 1.12402</strain>
    </source>
</reference>
<dbReference type="Proteomes" id="UP000199437">
    <property type="component" value="Unassembled WGS sequence"/>
</dbReference>
<sequence length="240" mass="27593">MKAFFSLVIIAFFSVAVQAQQLTADELLQRSQQFHDPMGRWNDSRIALVIHMEVPGRPTRPSKVVLDNKANEFSLEMVQNGNFITQHLDARDSATFTLNFIEPDSVMTDSLNLNLDRVKRWRDYYGYLYGLPMKLSDPGTIISPEVTDTQFAGQPVKAIKVTYDASVGSDIWYIYFHPETYAMVGYRFYHDEAANDGEYIVLSGMEIHKGIRIPKDRTWYMNADDKLLGTDYLKSFKVTY</sequence>
<evidence type="ECO:0000256" key="1">
    <source>
        <dbReference type="SAM" id="SignalP"/>
    </source>
</evidence>
<dbReference type="EMBL" id="FOIR01000001">
    <property type="protein sequence ID" value="SEV86074.1"/>
    <property type="molecule type" value="Genomic_DNA"/>
</dbReference>
<dbReference type="Pfam" id="PF20113">
    <property type="entry name" value="DUF6503"/>
    <property type="match status" value="1"/>
</dbReference>
<evidence type="ECO:0000313" key="3">
    <source>
        <dbReference type="Proteomes" id="UP000199437"/>
    </source>
</evidence>
<gene>
    <name evidence="2" type="ORF">SAMN05216290_0281</name>
</gene>
<feature type="chain" id="PRO_5011480803" evidence="1">
    <location>
        <begin position="20"/>
        <end position="240"/>
    </location>
</feature>
<keyword evidence="1" id="KW-0732">Signal</keyword>
<name>A0A1I0MDP2_9BACT</name>
<dbReference type="RefSeq" id="WP_090256606.1">
    <property type="nucleotide sequence ID" value="NZ_FOIR01000001.1"/>
</dbReference>
<protein>
    <submittedName>
        <fullName evidence="2">Uncharacterized protein</fullName>
    </submittedName>
</protein>